<dbReference type="SUPFAM" id="SSF49464">
    <property type="entry name" value="Carboxypeptidase regulatory domain-like"/>
    <property type="match status" value="1"/>
</dbReference>
<feature type="signal peptide" evidence="8">
    <location>
        <begin position="1"/>
        <end position="22"/>
    </location>
</feature>
<evidence type="ECO:0000259" key="10">
    <source>
        <dbReference type="Pfam" id="PF14905"/>
    </source>
</evidence>
<keyword evidence="2 7" id="KW-0813">Transport</keyword>
<evidence type="ECO:0000256" key="8">
    <source>
        <dbReference type="SAM" id="SignalP"/>
    </source>
</evidence>
<dbReference type="SUPFAM" id="SSF56935">
    <property type="entry name" value="Porins"/>
    <property type="match status" value="1"/>
</dbReference>
<organism evidence="11 12">
    <name type="scientific">Flammeovirga agarivorans</name>
    <dbReference type="NCBI Taxonomy" id="2726742"/>
    <lineage>
        <taxon>Bacteria</taxon>
        <taxon>Pseudomonadati</taxon>
        <taxon>Bacteroidota</taxon>
        <taxon>Cytophagia</taxon>
        <taxon>Cytophagales</taxon>
        <taxon>Flammeovirgaceae</taxon>
        <taxon>Flammeovirga</taxon>
    </lineage>
</organism>
<dbReference type="GO" id="GO:0009279">
    <property type="term" value="C:cell outer membrane"/>
    <property type="evidence" value="ECO:0007669"/>
    <property type="project" value="UniProtKB-SubCell"/>
</dbReference>
<dbReference type="Proteomes" id="UP000585050">
    <property type="component" value="Unassembled WGS sequence"/>
</dbReference>
<proteinExistence type="inferred from homology"/>
<dbReference type="Pfam" id="PF07715">
    <property type="entry name" value="Plug"/>
    <property type="match status" value="1"/>
</dbReference>
<protein>
    <submittedName>
        <fullName evidence="11">TonB-dependent receptor</fullName>
    </submittedName>
</protein>
<comment type="similarity">
    <text evidence="7">Belongs to the TonB-dependent receptor family.</text>
</comment>
<dbReference type="Gene3D" id="2.170.130.10">
    <property type="entry name" value="TonB-dependent receptor, plug domain"/>
    <property type="match status" value="1"/>
</dbReference>
<dbReference type="InterPro" id="IPR041700">
    <property type="entry name" value="OMP_b-brl_3"/>
</dbReference>
<reference evidence="11 12" key="1">
    <citation type="submission" date="2020-04" db="EMBL/GenBank/DDBJ databases">
        <title>Flammeovirga sp. SR4, a novel species isolated from seawater.</title>
        <authorList>
            <person name="Wang X."/>
        </authorList>
    </citation>
    <scope>NUCLEOTIDE SEQUENCE [LARGE SCALE GENOMIC DNA]</scope>
    <source>
        <strain evidence="11 12">SR4</strain>
    </source>
</reference>
<keyword evidence="6 7" id="KW-0998">Cell outer membrane</keyword>
<dbReference type="Gene3D" id="2.60.40.1120">
    <property type="entry name" value="Carboxypeptidase-like, regulatory domain"/>
    <property type="match status" value="1"/>
</dbReference>
<comment type="caution">
    <text evidence="11">The sequence shown here is derived from an EMBL/GenBank/DDBJ whole genome shotgun (WGS) entry which is preliminary data.</text>
</comment>
<feature type="domain" description="Outer membrane protein beta-barrel" evidence="10">
    <location>
        <begin position="386"/>
        <end position="796"/>
    </location>
</feature>
<keyword evidence="3 7" id="KW-1134">Transmembrane beta strand</keyword>
<evidence type="ECO:0000259" key="9">
    <source>
        <dbReference type="Pfam" id="PF07715"/>
    </source>
</evidence>
<evidence type="ECO:0000313" key="12">
    <source>
        <dbReference type="Proteomes" id="UP000585050"/>
    </source>
</evidence>
<comment type="subcellular location">
    <subcellularLocation>
        <location evidence="1 7">Cell outer membrane</location>
        <topology evidence="1 7">Multi-pass membrane protein</topology>
    </subcellularLocation>
</comment>
<keyword evidence="5 7" id="KW-0472">Membrane</keyword>
<dbReference type="PANTHER" id="PTHR40980">
    <property type="entry name" value="PLUG DOMAIN-CONTAINING PROTEIN"/>
    <property type="match status" value="1"/>
</dbReference>
<dbReference type="EMBL" id="JABAIL010000001">
    <property type="protein sequence ID" value="NLR90119.1"/>
    <property type="molecule type" value="Genomic_DNA"/>
</dbReference>
<dbReference type="AlphaFoldDB" id="A0A7X8SH71"/>
<dbReference type="InterPro" id="IPR037066">
    <property type="entry name" value="Plug_dom_sf"/>
</dbReference>
<evidence type="ECO:0000256" key="4">
    <source>
        <dbReference type="ARBA" id="ARBA00022692"/>
    </source>
</evidence>
<evidence type="ECO:0000313" key="11">
    <source>
        <dbReference type="EMBL" id="NLR90119.1"/>
    </source>
</evidence>
<evidence type="ECO:0000256" key="1">
    <source>
        <dbReference type="ARBA" id="ARBA00004571"/>
    </source>
</evidence>
<dbReference type="InterPro" id="IPR039426">
    <property type="entry name" value="TonB-dep_rcpt-like"/>
</dbReference>
<evidence type="ECO:0000256" key="7">
    <source>
        <dbReference type="PROSITE-ProRule" id="PRU01360"/>
    </source>
</evidence>
<name>A0A7X8SH71_9BACT</name>
<dbReference type="Pfam" id="PF14905">
    <property type="entry name" value="OMP_b-brl_3"/>
    <property type="match status" value="1"/>
</dbReference>
<keyword evidence="8" id="KW-0732">Signal</keyword>
<keyword evidence="12" id="KW-1185">Reference proteome</keyword>
<dbReference type="InterPro" id="IPR008969">
    <property type="entry name" value="CarboxyPept-like_regulatory"/>
</dbReference>
<evidence type="ECO:0000256" key="5">
    <source>
        <dbReference type="ARBA" id="ARBA00023136"/>
    </source>
</evidence>
<accession>A0A7X8SH71</accession>
<keyword evidence="4 7" id="KW-0812">Transmembrane</keyword>
<dbReference type="InterPro" id="IPR012910">
    <property type="entry name" value="Plug_dom"/>
</dbReference>
<dbReference type="InterPro" id="IPR036942">
    <property type="entry name" value="Beta-barrel_TonB_sf"/>
</dbReference>
<keyword evidence="11" id="KW-0675">Receptor</keyword>
<dbReference type="PANTHER" id="PTHR40980:SF4">
    <property type="entry name" value="TONB-DEPENDENT RECEPTOR-LIKE BETA-BARREL DOMAIN-CONTAINING PROTEIN"/>
    <property type="match status" value="1"/>
</dbReference>
<evidence type="ECO:0000256" key="3">
    <source>
        <dbReference type="ARBA" id="ARBA00022452"/>
    </source>
</evidence>
<evidence type="ECO:0000256" key="6">
    <source>
        <dbReference type="ARBA" id="ARBA00023237"/>
    </source>
</evidence>
<gene>
    <name evidence="11" type="ORF">HGP29_02830</name>
</gene>
<dbReference type="PROSITE" id="PS52016">
    <property type="entry name" value="TONB_DEPENDENT_REC_3"/>
    <property type="match status" value="1"/>
</dbReference>
<sequence length="818" mass="91467">MFRKTSTLIAFITFIIVSAAYANDPIKKGIILGKVKEAGSNVPVEYATVSIFDQASHTLIGGTVTNLEGMFVVKNIPEGMFTVEISFIGFQKNIIDGVEIGKPNYKANLGEVELSTDAEVLDAVEVVGTQNSVTYDIDKKVVNVGTQFAAMSGTAVDILENIPSVTVDGDGNVSLRGSSGFTVLIDGRPSVLDASEALQQIPASTIENIELITNPSAKYDPDGTAGIINIITKKNKLEGVNGVANFNVGRYGRIGGDFLLNFRKKKWNYYIGANYNKRPGPGSYKSERRTTTNDTTSYVISDGERERTFEVMGIQAGAEYSISDNDFIKLSGRVGDFKMYGGMDANFYEYQQIGGSDQPINETEYISSEYWQRGGLYYSANLAYQHKFKDKKGHTLDAMVDYGGRDMTESSINELYPKDASGVIAENPASGQRSTEIGPGGRLRAKIDYTLPIGKTDKFEAGWQTRWNKSQDINEVYNYDVSTGDYVFAPDYSFTTNYTQTIHSLYGMYAGKVGNFGYQGGLRAEYTGRNINLEGTEEDYPVDQWNVFPTIHLSYGLPKEDQLMLSYSRRIERPRGYYLEPFVTWQDAFNVRRGNPALLPENIDSFDFGYLKGLGEKATLSFDAYYRMTQNKIERVQSVWSEGVILHTYENVGTDYALGFELSLNYNPVKWWTIDLMGNLYDYRVEGELEGQSFDRQSLNWSSRFNNTFRLTKQTQLQINSRYTGPTVTAQGENEGYYMMTAALKHNMMKKKLTITASMNDVLGTAVRKSTSEGVGFNNYTEDFRYAQYFTMTFTYRLNNFKPSRRGPSGGGGGMDDF</sequence>
<evidence type="ECO:0000256" key="2">
    <source>
        <dbReference type="ARBA" id="ARBA00022448"/>
    </source>
</evidence>
<dbReference type="RefSeq" id="WP_168880796.1">
    <property type="nucleotide sequence ID" value="NZ_JABAIL010000001.1"/>
</dbReference>
<dbReference type="Gene3D" id="2.40.170.20">
    <property type="entry name" value="TonB-dependent receptor, beta-barrel domain"/>
    <property type="match status" value="1"/>
</dbReference>
<dbReference type="Pfam" id="PF13620">
    <property type="entry name" value="CarboxypepD_reg"/>
    <property type="match status" value="1"/>
</dbReference>
<feature type="chain" id="PRO_5030519325" evidence="8">
    <location>
        <begin position="23"/>
        <end position="818"/>
    </location>
</feature>
<feature type="domain" description="TonB-dependent receptor plug" evidence="9">
    <location>
        <begin position="153"/>
        <end position="227"/>
    </location>
</feature>